<dbReference type="NCBIfam" id="TIGR02385">
    <property type="entry name" value="RelE_StbE"/>
    <property type="match status" value="1"/>
</dbReference>
<reference evidence="2 3" key="1">
    <citation type="submission" date="2018-09" db="EMBL/GenBank/DDBJ databases">
        <title>Arachidicoccus sp. nov., a bacterium isolated from soil.</title>
        <authorList>
            <person name="Weon H.-Y."/>
            <person name="Kwon S.-W."/>
            <person name="Lee S.A."/>
        </authorList>
    </citation>
    <scope>NUCLEOTIDE SEQUENCE [LARGE SCALE GENOMIC DNA]</scope>
    <source>
        <strain evidence="2 3">KIS59-12</strain>
    </source>
</reference>
<dbReference type="OrthoDB" id="7030467at2"/>
<dbReference type="SUPFAM" id="SSF143011">
    <property type="entry name" value="RelE-like"/>
    <property type="match status" value="1"/>
</dbReference>
<keyword evidence="1" id="KW-1277">Toxin-antitoxin system</keyword>
<dbReference type="EMBL" id="CP032489">
    <property type="protein sequence ID" value="AYD47151.1"/>
    <property type="molecule type" value="Genomic_DNA"/>
</dbReference>
<dbReference type="KEGG" id="ark:D6B99_05695"/>
<dbReference type="AlphaFoldDB" id="A0A386HNW9"/>
<dbReference type="InterPro" id="IPR004386">
    <property type="entry name" value="Toxin_YafQ-like"/>
</dbReference>
<dbReference type="InterPro" id="IPR035093">
    <property type="entry name" value="RelE/ParE_toxin_dom_sf"/>
</dbReference>
<proteinExistence type="predicted"/>
<organism evidence="2 3">
    <name type="scientific">Arachidicoccus soli</name>
    <dbReference type="NCBI Taxonomy" id="2341117"/>
    <lineage>
        <taxon>Bacteria</taxon>
        <taxon>Pseudomonadati</taxon>
        <taxon>Bacteroidota</taxon>
        <taxon>Chitinophagia</taxon>
        <taxon>Chitinophagales</taxon>
        <taxon>Chitinophagaceae</taxon>
        <taxon>Arachidicoccus</taxon>
    </lineage>
</organism>
<name>A0A386HNW9_9BACT</name>
<dbReference type="RefSeq" id="WP_119985958.1">
    <property type="nucleotide sequence ID" value="NZ_CP032489.1"/>
</dbReference>
<protein>
    <submittedName>
        <fullName evidence="2">Type II toxin-antitoxin system mRNA interferase toxin, RelE/StbE family</fullName>
    </submittedName>
</protein>
<evidence type="ECO:0000256" key="1">
    <source>
        <dbReference type="ARBA" id="ARBA00022649"/>
    </source>
</evidence>
<evidence type="ECO:0000313" key="2">
    <source>
        <dbReference type="EMBL" id="AYD47151.1"/>
    </source>
</evidence>
<sequence>MKNGTGHISFPGGEYSNCWECHVKSDLLIIWREFEEELIIELVRAGTHSDLFG</sequence>
<dbReference type="Pfam" id="PF15738">
    <property type="entry name" value="YafQ_toxin"/>
    <property type="match status" value="1"/>
</dbReference>
<dbReference type="InterPro" id="IPR007712">
    <property type="entry name" value="RelE/ParE_toxin"/>
</dbReference>
<accession>A0A386HNW9</accession>
<gene>
    <name evidence="2" type="ORF">D6B99_05695</name>
</gene>
<evidence type="ECO:0000313" key="3">
    <source>
        <dbReference type="Proteomes" id="UP000266118"/>
    </source>
</evidence>
<keyword evidence="3" id="KW-1185">Reference proteome</keyword>
<dbReference type="Gene3D" id="3.30.2310.20">
    <property type="entry name" value="RelE-like"/>
    <property type="match status" value="1"/>
</dbReference>
<dbReference type="Proteomes" id="UP000266118">
    <property type="component" value="Chromosome"/>
</dbReference>